<dbReference type="PANTHER" id="PTHR43369:SF2">
    <property type="entry name" value="PHOSPHORIBOSYLGLYCINAMIDE FORMYLTRANSFERASE"/>
    <property type="match status" value="1"/>
</dbReference>
<evidence type="ECO:0000256" key="2">
    <source>
        <dbReference type="ARBA" id="ARBA00022679"/>
    </source>
</evidence>
<dbReference type="EMBL" id="JAGGKS010000010">
    <property type="protein sequence ID" value="MBP1927126.1"/>
    <property type="molecule type" value="Genomic_DNA"/>
</dbReference>
<feature type="site" description="Raises pKa of active site His" evidence="4">
    <location>
        <position position="152"/>
    </location>
</feature>
<gene>
    <name evidence="4" type="primary">purN</name>
    <name evidence="6" type="ORF">J2Z76_002999</name>
</gene>
<evidence type="ECO:0000259" key="5">
    <source>
        <dbReference type="Pfam" id="PF00551"/>
    </source>
</evidence>
<dbReference type="HAMAP" id="MF_01930">
    <property type="entry name" value="PurN"/>
    <property type="match status" value="1"/>
</dbReference>
<dbReference type="InterPro" id="IPR002376">
    <property type="entry name" value="Formyl_transf_N"/>
</dbReference>
<evidence type="ECO:0000256" key="1">
    <source>
        <dbReference type="ARBA" id="ARBA00005054"/>
    </source>
</evidence>
<comment type="catalytic activity">
    <reaction evidence="4">
        <text>N(1)-(5-phospho-beta-D-ribosyl)glycinamide + (6R)-10-formyltetrahydrofolate = N(2)-formyl-N(1)-(5-phospho-beta-D-ribosyl)glycinamide + (6S)-5,6,7,8-tetrahydrofolate + H(+)</text>
        <dbReference type="Rhea" id="RHEA:15053"/>
        <dbReference type="ChEBI" id="CHEBI:15378"/>
        <dbReference type="ChEBI" id="CHEBI:57453"/>
        <dbReference type="ChEBI" id="CHEBI:143788"/>
        <dbReference type="ChEBI" id="CHEBI:147286"/>
        <dbReference type="ChEBI" id="CHEBI:195366"/>
        <dbReference type="EC" id="2.1.2.2"/>
    </reaction>
</comment>
<comment type="function">
    <text evidence="4">Catalyzes the transfer of a formyl group from 10-formyltetrahydrofolate to 5-phospho-ribosyl-glycinamide (GAR), producing 5-phospho-ribosyl-N-formylglycinamide (FGAR) and tetrahydrofolate.</text>
</comment>
<keyword evidence="2 4" id="KW-0808">Transferase</keyword>
<reference evidence="6 7" key="1">
    <citation type="submission" date="2021-03" db="EMBL/GenBank/DDBJ databases">
        <title>Genomic Encyclopedia of Type Strains, Phase IV (KMG-IV): sequencing the most valuable type-strain genomes for metagenomic binning, comparative biology and taxonomic classification.</title>
        <authorList>
            <person name="Goeker M."/>
        </authorList>
    </citation>
    <scope>NUCLEOTIDE SEQUENCE [LARGE SCALE GENOMIC DNA]</scope>
    <source>
        <strain evidence="6 7">DSM 24004</strain>
    </source>
</reference>
<dbReference type="PANTHER" id="PTHR43369">
    <property type="entry name" value="PHOSPHORIBOSYLGLYCINAMIDE FORMYLTRANSFERASE"/>
    <property type="match status" value="1"/>
</dbReference>
<keyword evidence="7" id="KW-1185">Reference proteome</keyword>
<sequence length="210" mass="23575">MPQVKIGVLVSGSGSNLQSIIDNIELGKINGKIEVVISNRENAYGLERARQHGIDAVFVHSKEFANIEQFDEAIIRELKRHNVELVILAGYLKILTSKFIEEYNNKIINIHPSLIPSFCGKGYYGIKVHEAAINYGVKISGATVHFVDENADTGPIILQESVNIEYSDSAEILQKKVLKIEHKILPQAVQYYCDGKIEIIDRKVKINMEE</sequence>
<feature type="active site" description="Proton donor" evidence="4">
    <location>
        <position position="111"/>
    </location>
</feature>
<dbReference type="GO" id="GO:0004644">
    <property type="term" value="F:phosphoribosylglycinamide formyltransferase activity"/>
    <property type="evidence" value="ECO:0007669"/>
    <property type="project" value="UniProtKB-EC"/>
</dbReference>
<dbReference type="NCBIfam" id="TIGR00639">
    <property type="entry name" value="PurN"/>
    <property type="match status" value="1"/>
</dbReference>
<dbReference type="RefSeq" id="WP_209512841.1">
    <property type="nucleotide sequence ID" value="NZ_JAGGKS010000010.1"/>
</dbReference>
<comment type="caution">
    <text evidence="6">The sequence shown here is derived from an EMBL/GenBank/DDBJ whole genome shotgun (WGS) entry which is preliminary data.</text>
</comment>
<dbReference type="Pfam" id="PF00551">
    <property type="entry name" value="Formyl_trans_N"/>
    <property type="match status" value="1"/>
</dbReference>
<keyword evidence="3 4" id="KW-0658">Purine biosynthesis</keyword>
<dbReference type="CDD" id="cd08645">
    <property type="entry name" value="FMT_core_GART"/>
    <property type="match status" value="1"/>
</dbReference>
<comment type="pathway">
    <text evidence="1 4">Purine metabolism; IMP biosynthesis via de novo pathway; N(2)-formyl-N(1)-(5-phospho-D-ribosyl)glycinamide from N(1)-(5-phospho-D-ribosyl)glycinamide (10-formyl THF route): step 1/1.</text>
</comment>
<proteinExistence type="inferred from homology"/>
<evidence type="ECO:0000313" key="6">
    <source>
        <dbReference type="EMBL" id="MBP1927126.1"/>
    </source>
</evidence>
<comment type="similarity">
    <text evidence="4">Belongs to the GART family.</text>
</comment>
<comment type="caution">
    <text evidence="4">Lacks conserved residue(s) required for the propagation of feature annotation.</text>
</comment>
<feature type="binding site" evidence="4">
    <location>
        <position position="109"/>
    </location>
    <ligand>
        <name>(6R)-10-formyltetrahydrofolate</name>
        <dbReference type="ChEBI" id="CHEBI:195366"/>
    </ligand>
</feature>
<evidence type="ECO:0000256" key="3">
    <source>
        <dbReference type="ARBA" id="ARBA00022755"/>
    </source>
</evidence>
<dbReference type="EC" id="2.1.2.2" evidence="4"/>
<evidence type="ECO:0000313" key="7">
    <source>
        <dbReference type="Proteomes" id="UP001519342"/>
    </source>
</evidence>
<dbReference type="InterPro" id="IPR004607">
    <property type="entry name" value="GART"/>
</dbReference>
<name>A0ABS4GHE8_9FIRM</name>
<organism evidence="6 7">
    <name type="scientific">Sedimentibacter acidaminivorans</name>
    <dbReference type="NCBI Taxonomy" id="913099"/>
    <lineage>
        <taxon>Bacteria</taxon>
        <taxon>Bacillati</taxon>
        <taxon>Bacillota</taxon>
        <taxon>Tissierellia</taxon>
        <taxon>Sedimentibacter</taxon>
    </lineage>
</organism>
<evidence type="ECO:0000256" key="4">
    <source>
        <dbReference type="HAMAP-Rule" id="MF_01930"/>
    </source>
</evidence>
<accession>A0ABS4GHE8</accession>
<protein>
    <recommendedName>
        <fullName evidence="4">Phosphoribosylglycinamide formyltransferase</fullName>
        <ecNumber evidence="4">2.1.2.2</ecNumber>
    </recommendedName>
    <alternativeName>
        <fullName evidence="4">5'-phosphoribosylglycinamide transformylase</fullName>
    </alternativeName>
    <alternativeName>
        <fullName evidence="4">GAR transformylase</fullName>
        <shortName evidence="4">GART</shortName>
    </alternativeName>
</protein>
<feature type="domain" description="Formyl transferase N-terminal" evidence="5">
    <location>
        <begin position="5"/>
        <end position="189"/>
    </location>
</feature>
<feature type="binding site" evidence="4">
    <location>
        <begin position="14"/>
        <end position="16"/>
    </location>
    <ligand>
        <name>N(1)-(5-phospho-beta-D-ribosyl)glycinamide</name>
        <dbReference type="ChEBI" id="CHEBI:143788"/>
    </ligand>
</feature>
<dbReference type="InterPro" id="IPR036477">
    <property type="entry name" value="Formyl_transf_N_sf"/>
</dbReference>
<dbReference type="Gene3D" id="3.40.50.170">
    <property type="entry name" value="Formyl transferase, N-terminal domain"/>
    <property type="match status" value="1"/>
</dbReference>
<dbReference type="SUPFAM" id="SSF53328">
    <property type="entry name" value="Formyltransferase"/>
    <property type="match status" value="1"/>
</dbReference>
<dbReference type="Proteomes" id="UP001519342">
    <property type="component" value="Unassembled WGS sequence"/>
</dbReference>
<feature type="binding site" evidence="4">
    <location>
        <begin position="92"/>
        <end position="95"/>
    </location>
    <ligand>
        <name>(6R)-10-formyltetrahydrofolate</name>
        <dbReference type="ChEBI" id="CHEBI:195366"/>
    </ligand>
</feature>